<feature type="transmembrane region" description="Helical" evidence="1">
    <location>
        <begin position="12"/>
        <end position="31"/>
    </location>
</feature>
<protein>
    <submittedName>
        <fullName evidence="2">Uncharacterized protein</fullName>
    </submittedName>
</protein>
<proteinExistence type="predicted"/>
<dbReference type="PATRIC" id="fig|1341156.4.peg.2545"/>
<dbReference type="EMBL" id="JEOB01000004">
    <property type="protein sequence ID" value="EXM38525.1"/>
    <property type="molecule type" value="Genomic_DNA"/>
</dbReference>
<organism evidence="2 3">
    <name type="scientific">Ruminococcus albus SY3</name>
    <dbReference type="NCBI Taxonomy" id="1341156"/>
    <lineage>
        <taxon>Bacteria</taxon>
        <taxon>Bacillati</taxon>
        <taxon>Bacillota</taxon>
        <taxon>Clostridia</taxon>
        <taxon>Eubacteriales</taxon>
        <taxon>Oscillospiraceae</taxon>
        <taxon>Ruminococcus</taxon>
    </lineage>
</organism>
<dbReference type="RefSeq" id="WP_037289326.1">
    <property type="nucleotide sequence ID" value="NZ_JEOB01000004.1"/>
</dbReference>
<comment type="caution">
    <text evidence="2">The sequence shown here is derived from an EMBL/GenBank/DDBJ whole genome shotgun (WGS) entry which is preliminary data.</text>
</comment>
<reference evidence="2 3" key="1">
    <citation type="submission" date="2013-06" db="EMBL/GenBank/DDBJ databases">
        <title>Rumen cellulosomics: divergent fiber-degrading strategies revealed by comparative genome-wide analysis of six Ruminococcal strains.</title>
        <authorList>
            <person name="Dassa B."/>
            <person name="Borovok I."/>
            <person name="Lamed R."/>
            <person name="Flint H."/>
            <person name="Yeoman C.J."/>
            <person name="White B."/>
            <person name="Bayer E.A."/>
        </authorList>
    </citation>
    <scope>NUCLEOTIDE SEQUENCE [LARGE SCALE GENOMIC DNA]</scope>
    <source>
        <strain evidence="2 3">SY3</strain>
    </source>
</reference>
<keyword evidence="3" id="KW-1185">Reference proteome</keyword>
<dbReference type="Proteomes" id="UP000021369">
    <property type="component" value="Unassembled WGS sequence"/>
</dbReference>
<evidence type="ECO:0000313" key="3">
    <source>
        <dbReference type="Proteomes" id="UP000021369"/>
    </source>
</evidence>
<accession>A0A011WNI0</accession>
<sequence length="98" mass="10969">MKSKFYEQSFVGIILAALVLSVSMFSLGYLFGNFSAKETEKEYPEPVSAIVDGEEMPVISVKTHGNYAEVVTDGDEKIIISTKNLVIYEDEKFYNGEE</sequence>
<keyword evidence="1" id="KW-0812">Transmembrane</keyword>
<evidence type="ECO:0000313" key="2">
    <source>
        <dbReference type="EMBL" id="EXM38525.1"/>
    </source>
</evidence>
<gene>
    <name evidence="2" type="ORF">RASY3_14465</name>
</gene>
<keyword evidence="1" id="KW-0472">Membrane</keyword>
<keyword evidence="1" id="KW-1133">Transmembrane helix</keyword>
<name>A0A011WNI0_RUMAL</name>
<dbReference type="AlphaFoldDB" id="A0A011WNI0"/>
<evidence type="ECO:0000256" key="1">
    <source>
        <dbReference type="SAM" id="Phobius"/>
    </source>
</evidence>